<dbReference type="PRINTS" id="PR00347">
    <property type="entry name" value="THAUMATIN"/>
</dbReference>
<gene>
    <name evidence="4" type="ORF">TEA_026394</name>
</gene>
<proteinExistence type="inferred from homology"/>
<name>A0A4S4DJV2_CAMSN</name>
<comment type="similarity">
    <text evidence="1">Belongs to the thaumatin family.</text>
</comment>
<dbReference type="Pfam" id="PF00314">
    <property type="entry name" value="Thaumatin"/>
    <property type="match status" value="1"/>
</dbReference>
<reference evidence="4 5" key="1">
    <citation type="journal article" date="2018" name="Proc. Natl. Acad. Sci. U.S.A.">
        <title>Draft genome sequence of Camellia sinensis var. sinensis provides insights into the evolution of the tea genome and tea quality.</title>
        <authorList>
            <person name="Wei C."/>
            <person name="Yang H."/>
            <person name="Wang S."/>
            <person name="Zhao J."/>
            <person name="Liu C."/>
            <person name="Gao L."/>
            <person name="Xia E."/>
            <person name="Lu Y."/>
            <person name="Tai Y."/>
            <person name="She G."/>
            <person name="Sun J."/>
            <person name="Cao H."/>
            <person name="Tong W."/>
            <person name="Gao Q."/>
            <person name="Li Y."/>
            <person name="Deng W."/>
            <person name="Jiang X."/>
            <person name="Wang W."/>
            <person name="Chen Q."/>
            <person name="Zhang S."/>
            <person name="Li H."/>
            <person name="Wu J."/>
            <person name="Wang P."/>
            <person name="Li P."/>
            <person name="Shi C."/>
            <person name="Zheng F."/>
            <person name="Jian J."/>
            <person name="Huang B."/>
            <person name="Shan D."/>
            <person name="Shi M."/>
            <person name="Fang C."/>
            <person name="Yue Y."/>
            <person name="Li F."/>
            <person name="Li D."/>
            <person name="Wei S."/>
            <person name="Han B."/>
            <person name="Jiang C."/>
            <person name="Yin Y."/>
            <person name="Xia T."/>
            <person name="Zhang Z."/>
            <person name="Bennetzen J.L."/>
            <person name="Zhao S."/>
            <person name="Wan X."/>
        </authorList>
    </citation>
    <scope>NUCLEOTIDE SEQUENCE [LARGE SCALE GENOMIC DNA]</scope>
    <source>
        <strain evidence="5">cv. Shuchazao</strain>
        <tissue evidence="4">Leaf</tissue>
    </source>
</reference>
<dbReference type="Proteomes" id="UP000306102">
    <property type="component" value="Unassembled WGS sequence"/>
</dbReference>
<keyword evidence="2" id="KW-1015">Disulfide bond</keyword>
<evidence type="ECO:0000256" key="3">
    <source>
        <dbReference type="SAM" id="SignalP"/>
    </source>
</evidence>
<organism evidence="4 5">
    <name type="scientific">Camellia sinensis var. sinensis</name>
    <name type="common">China tea</name>
    <dbReference type="NCBI Taxonomy" id="542762"/>
    <lineage>
        <taxon>Eukaryota</taxon>
        <taxon>Viridiplantae</taxon>
        <taxon>Streptophyta</taxon>
        <taxon>Embryophyta</taxon>
        <taxon>Tracheophyta</taxon>
        <taxon>Spermatophyta</taxon>
        <taxon>Magnoliopsida</taxon>
        <taxon>eudicotyledons</taxon>
        <taxon>Gunneridae</taxon>
        <taxon>Pentapetalae</taxon>
        <taxon>asterids</taxon>
        <taxon>Ericales</taxon>
        <taxon>Theaceae</taxon>
        <taxon>Camellia</taxon>
    </lineage>
</organism>
<evidence type="ECO:0000313" key="4">
    <source>
        <dbReference type="EMBL" id="THG03162.1"/>
    </source>
</evidence>
<dbReference type="CDD" id="cd09218">
    <property type="entry name" value="TLP-PA"/>
    <property type="match status" value="1"/>
</dbReference>
<dbReference type="InterPro" id="IPR037176">
    <property type="entry name" value="Osmotin/thaumatin-like_sf"/>
</dbReference>
<feature type="chain" id="PRO_5020808480" evidence="3">
    <location>
        <begin position="19"/>
        <end position="637"/>
    </location>
</feature>
<keyword evidence="5" id="KW-1185">Reference proteome</keyword>
<evidence type="ECO:0000256" key="2">
    <source>
        <dbReference type="ARBA" id="ARBA00023157"/>
    </source>
</evidence>
<dbReference type="PROSITE" id="PS51367">
    <property type="entry name" value="THAUMATIN_2"/>
    <property type="match status" value="1"/>
</dbReference>
<dbReference type="PANTHER" id="PTHR31048">
    <property type="entry name" value="OS03G0233200 PROTEIN"/>
    <property type="match status" value="1"/>
</dbReference>
<dbReference type="Gene3D" id="2.60.110.10">
    <property type="entry name" value="Thaumatin"/>
    <property type="match status" value="1"/>
</dbReference>
<protein>
    <submittedName>
        <fullName evidence="4">Uncharacterized protein</fullName>
    </submittedName>
</protein>
<keyword evidence="3" id="KW-0732">Signal</keyword>
<evidence type="ECO:0000313" key="5">
    <source>
        <dbReference type="Proteomes" id="UP000306102"/>
    </source>
</evidence>
<feature type="signal peptide" evidence="3">
    <location>
        <begin position="1"/>
        <end position="18"/>
    </location>
</feature>
<sequence>MFMFKTLVLVDMLVLVLMLDDVHVHLNWCPCWLLDVHVQIQETGIEHAVFNRKLVLKRSDVEQNITDANWYAGSNVEHNITDVDPSTIVIFHVMKPHPYIVQVFYCYTSKSCTVGTDSGHNVFIIFIHELEVIAMVSGSVTLWFTKRKRWSYGRRGVTSGFAVWVVVGTGRRFAVRVGSVDERLSKTEIICECIAFKSSLSLAFVSVGVRYGSITAITPLPSSNSLSLSLFLIAALFLTVASSDAPFIVAHKKATLTRLKSGVECVFAITIAQFKSVLQVGRNSKTYDLLKQQMEVVAKSEVLAKVEGQMRYYQTLLLKRKALLEVPFSLTSRSEFVVSVNKYLEARSQKLSTDCYLLILHAFKQEGIRLSECTNFTILNNCKETIWPGITANDNLTSDNGFALKPSQSAIFTAPSSWGGRIWGRTGCNFDKNNVGTCQTGSCGTTLKCFGPGQPPFSIAEFTLGQVDYYDVSLVDGFNLPVVITPVNGKGNCSVAGCESDLRSKCPPELALVSSGKTIACRSACNVFNTDEYCCRGAYSDPVSCVPTNYSKIFKQACPVAYSYAHDDPTSVLTCSTTDYIVTFCPSQNQTQCTYHDKKLVCSRSGSESGGLNSKAFFQRWWILMLPLLPILTYLPF</sequence>
<accession>A0A4S4DJV2</accession>
<dbReference type="FunFam" id="2.60.110.10:FF:000002">
    <property type="entry name" value="Thaumatin-like protein 1a"/>
    <property type="match status" value="1"/>
</dbReference>
<dbReference type="SMART" id="SM00205">
    <property type="entry name" value="THN"/>
    <property type="match status" value="1"/>
</dbReference>
<dbReference type="SUPFAM" id="SSF49870">
    <property type="entry name" value="Osmotin, thaumatin-like protein"/>
    <property type="match status" value="1"/>
</dbReference>
<dbReference type="InterPro" id="IPR001938">
    <property type="entry name" value="Thaumatin"/>
</dbReference>
<dbReference type="EMBL" id="SDRB02011032">
    <property type="protein sequence ID" value="THG03162.1"/>
    <property type="molecule type" value="Genomic_DNA"/>
</dbReference>
<comment type="caution">
    <text evidence="4">The sequence shown here is derived from an EMBL/GenBank/DDBJ whole genome shotgun (WGS) entry which is preliminary data.</text>
</comment>
<evidence type="ECO:0000256" key="1">
    <source>
        <dbReference type="ARBA" id="ARBA00010607"/>
    </source>
</evidence>
<dbReference type="AlphaFoldDB" id="A0A4S4DJV2"/>